<organism evidence="2 3">
    <name type="scientific">Crocosphaera watsonii WH 0003</name>
    <dbReference type="NCBI Taxonomy" id="423471"/>
    <lineage>
        <taxon>Bacteria</taxon>
        <taxon>Bacillati</taxon>
        <taxon>Cyanobacteriota</taxon>
        <taxon>Cyanophyceae</taxon>
        <taxon>Oscillatoriophycideae</taxon>
        <taxon>Chroococcales</taxon>
        <taxon>Aphanothecaceae</taxon>
        <taxon>Crocosphaera</taxon>
    </lineage>
</organism>
<evidence type="ECO:0000313" key="2">
    <source>
        <dbReference type="EMBL" id="EHJ09799.1"/>
    </source>
</evidence>
<evidence type="ECO:0000313" key="3">
    <source>
        <dbReference type="Proteomes" id="UP000003477"/>
    </source>
</evidence>
<feature type="domain" description="CobQ/CobB/MinD/ParA nucleotide binding" evidence="1">
    <location>
        <begin position="5"/>
        <end position="183"/>
    </location>
</feature>
<dbReference type="SUPFAM" id="SSF52540">
    <property type="entry name" value="P-loop containing nucleoside triphosphate hydrolases"/>
    <property type="match status" value="1"/>
</dbReference>
<proteinExistence type="predicted"/>
<dbReference type="PATRIC" id="fig|423471.3.peg.5071"/>
<accession>G5JDD8</accession>
<dbReference type="GeneID" id="88768750"/>
<reference evidence="2 3" key="1">
    <citation type="journal article" date="2011" name="Front. Microbiol.">
        <title>Two Strains of Crocosphaera watsonii with Highly Conserved Genomes are Distinguished by Strain-Specific Features.</title>
        <authorList>
            <person name="Bench S.R."/>
            <person name="Ilikchyan I.N."/>
            <person name="Tripp H.J."/>
            <person name="Zehr J.P."/>
        </authorList>
    </citation>
    <scope>NUCLEOTIDE SEQUENCE [LARGE SCALE GENOMIC DNA]</scope>
    <source>
        <strain evidence="2 3">WH 0003</strain>
    </source>
</reference>
<dbReference type="InterPro" id="IPR002586">
    <property type="entry name" value="CobQ/CobB/MinD/ParA_Nub-bd_dom"/>
</dbReference>
<dbReference type="Pfam" id="PF01656">
    <property type="entry name" value="CbiA"/>
    <property type="match status" value="1"/>
</dbReference>
<dbReference type="Gene3D" id="3.40.50.300">
    <property type="entry name" value="P-loop containing nucleotide triphosphate hydrolases"/>
    <property type="match status" value="1"/>
</dbReference>
<dbReference type="PANTHER" id="PTHR13696">
    <property type="entry name" value="P-LOOP CONTAINING NUCLEOSIDE TRIPHOSPHATE HYDROLASE"/>
    <property type="match status" value="1"/>
</dbReference>
<comment type="caution">
    <text evidence="2">The sequence shown here is derived from an EMBL/GenBank/DDBJ whole genome shotgun (WGS) entry which is preliminary data.</text>
</comment>
<dbReference type="AlphaFoldDB" id="G5JDD8"/>
<dbReference type="PIRSF" id="PIRSF009320">
    <property type="entry name" value="Nuc_binding_HP_1000"/>
    <property type="match status" value="1"/>
</dbReference>
<evidence type="ECO:0000259" key="1">
    <source>
        <dbReference type="Pfam" id="PF01656"/>
    </source>
</evidence>
<dbReference type="EMBL" id="AESD01000845">
    <property type="protein sequence ID" value="EHJ09799.1"/>
    <property type="molecule type" value="Genomic_DNA"/>
</dbReference>
<gene>
    <name evidence="2" type="ORF">CWATWH0003_5432</name>
</gene>
<dbReference type="CDD" id="cd02042">
    <property type="entry name" value="ParAB_family"/>
    <property type="match status" value="1"/>
</dbReference>
<dbReference type="RefSeq" id="WP_007313183.1">
    <property type="nucleotide sequence ID" value="NZ_AESD01000845.1"/>
</dbReference>
<dbReference type="Proteomes" id="UP000003477">
    <property type="component" value="Unassembled WGS sequence"/>
</dbReference>
<protein>
    <submittedName>
        <fullName evidence="2">Plasmid partitioning protein ParA</fullName>
    </submittedName>
</protein>
<dbReference type="PANTHER" id="PTHR13696:SF96">
    <property type="entry name" value="COBQ_COBB_MIND_PARA NUCLEOTIDE BINDING DOMAIN-CONTAINING PROTEIN"/>
    <property type="match status" value="1"/>
</dbReference>
<dbReference type="InterPro" id="IPR050678">
    <property type="entry name" value="DNA_Partitioning_ATPase"/>
</dbReference>
<sequence>MGRIIGVVNQKGGVGKTTIAVHLAYWLSNNSSVNVIDSDVQQSSSTWLTELNLPCQVCNDPEDLFDLIEQVANKYETVVIDGPAGLSEITKTILSLSDLALIPCKPSGLDTHSSTRILRMLGQTQKIRNGKPYGALVLNQAVKGTVLLREARQLFGAGVVPLLNTTIYNRQIISDAPGQGLTVWQASSSAAKQATKDFESLFKEALELCNHDETKILK</sequence>
<dbReference type="InterPro" id="IPR027417">
    <property type="entry name" value="P-loop_NTPase"/>
</dbReference>
<name>G5JDD8_CROWT</name>